<dbReference type="RefSeq" id="WP_378231394.1">
    <property type="nucleotide sequence ID" value="NZ_JBHSLL010000056.1"/>
</dbReference>
<dbReference type="PRINTS" id="PR00368">
    <property type="entry name" value="FADPNR"/>
</dbReference>
<reference evidence="4" key="1">
    <citation type="journal article" date="2019" name="Int. J. Syst. Evol. Microbiol.">
        <title>The Global Catalogue of Microorganisms (GCM) 10K type strain sequencing project: providing services to taxonomists for standard genome sequencing and annotation.</title>
        <authorList>
            <consortium name="The Broad Institute Genomics Platform"/>
            <consortium name="The Broad Institute Genome Sequencing Center for Infectious Disease"/>
            <person name="Wu L."/>
            <person name="Ma J."/>
        </authorList>
    </citation>
    <scope>NUCLEOTIDE SEQUENCE [LARGE SCALE GENOMIC DNA]</scope>
    <source>
        <strain evidence="4">CGMCC 4.1415</strain>
    </source>
</reference>
<proteinExistence type="predicted"/>
<organism evidence="3 4">
    <name type="scientific">Aquamicrobium segne</name>
    <dbReference type="NCBI Taxonomy" id="469547"/>
    <lineage>
        <taxon>Bacteria</taxon>
        <taxon>Pseudomonadati</taxon>
        <taxon>Pseudomonadota</taxon>
        <taxon>Alphaproteobacteria</taxon>
        <taxon>Hyphomicrobiales</taxon>
        <taxon>Phyllobacteriaceae</taxon>
        <taxon>Aquamicrobium</taxon>
    </lineage>
</organism>
<keyword evidence="1" id="KW-0560">Oxidoreductase</keyword>
<dbReference type="InterPro" id="IPR036188">
    <property type="entry name" value="FAD/NAD-bd_sf"/>
</dbReference>
<sequence>MTLPLQVDVLVIGAGPAGLAAATELAAHCTVLVVERESAAGGIPRHCGHYPFGMREFYRPMRGPDYARGLVKRAQTAGVNIALNVNVVALHPGPCVSVTADSGLATIKARRVLLATGVRESSRAQRLIGGTKPGGVLSTGALQGLVYLENSRPFRRPVILGTELVSFSAIMTCAHAGIRPIAMIEPNTTPTARWPLSLYPRLKNIPVHLSTRILAIEGRDRVEGVIVEGPDGKRHIETDGVIVSGRFRSEATLLADGPVKRDPASGGPAIDMMGRCTDPHYYAAGNMLHPVETAGWCWAEGQKMGRTILADLQDEMSSPDQPAPPPSPTRQPIVLAGEALSWVVPQFTSKERAFDHLQLRVNRPVKGRLSVHVDGREVASYPVHTRPERRILLPIPSQDGAMSIILEEAP</sequence>
<dbReference type="PANTHER" id="PTHR42949">
    <property type="entry name" value="ANAEROBIC GLYCEROL-3-PHOSPHATE DEHYDROGENASE SUBUNIT B"/>
    <property type="match status" value="1"/>
</dbReference>
<evidence type="ECO:0000256" key="1">
    <source>
        <dbReference type="ARBA" id="ARBA00023002"/>
    </source>
</evidence>
<evidence type="ECO:0000313" key="3">
    <source>
        <dbReference type="EMBL" id="MFC5387424.1"/>
    </source>
</evidence>
<dbReference type="Gene3D" id="3.50.50.60">
    <property type="entry name" value="FAD/NAD(P)-binding domain"/>
    <property type="match status" value="2"/>
</dbReference>
<gene>
    <name evidence="3" type="ORF">ACFPLB_15805</name>
</gene>
<dbReference type="InterPro" id="IPR023753">
    <property type="entry name" value="FAD/NAD-binding_dom"/>
</dbReference>
<dbReference type="EMBL" id="JBHSLL010000056">
    <property type="protein sequence ID" value="MFC5387424.1"/>
    <property type="molecule type" value="Genomic_DNA"/>
</dbReference>
<dbReference type="InterPro" id="IPR051691">
    <property type="entry name" value="Metab_Enz_Cyan_OpOx_G3PDH"/>
</dbReference>
<keyword evidence="4" id="KW-1185">Reference proteome</keyword>
<dbReference type="SUPFAM" id="SSF51905">
    <property type="entry name" value="FAD/NAD(P)-binding domain"/>
    <property type="match status" value="1"/>
</dbReference>
<dbReference type="Proteomes" id="UP001596016">
    <property type="component" value="Unassembled WGS sequence"/>
</dbReference>
<dbReference type="PANTHER" id="PTHR42949:SF3">
    <property type="entry name" value="ANAEROBIC GLYCEROL-3-PHOSPHATE DEHYDROGENASE SUBUNIT B"/>
    <property type="match status" value="1"/>
</dbReference>
<dbReference type="PRINTS" id="PR00469">
    <property type="entry name" value="PNDRDTASEII"/>
</dbReference>
<dbReference type="Pfam" id="PF07992">
    <property type="entry name" value="Pyr_redox_2"/>
    <property type="match status" value="1"/>
</dbReference>
<evidence type="ECO:0000313" key="4">
    <source>
        <dbReference type="Proteomes" id="UP001596016"/>
    </source>
</evidence>
<name>A0ABW0H257_9HYPH</name>
<feature type="domain" description="FAD/NAD(P)-binding" evidence="2">
    <location>
        <begin position="8"/>
        <end position="292"/>
    </location>
</feature>
<protein>
    <submittedName>
        <fullName evidence="3">FAD-dependent oxidoreductase</fullName>
    </submittedName>
</protein>
<comment type="caution">
    <text evidence="3">The sequence shown here is derived from an EMBL/GenBank/DDBJ whole genome shotgun (WGS) entry which is preliminary data.</text>
</comment>
<accession>A0ABW0H257</accession>
<evidence type="ECO:0000259" key="2">
    <source>
        <dbReference type="Pfam" id="PF07992"/>
    </source>
</evidence>